<dbReference type="AlphaFoldDB" id="A0A1L5F8U8"/>
<dbReference type="Gene3D" id="3.40.50.80">
    <property type="entry name" value="Nucleotide-binding domain of ferredoxin-NADP reductase (FNR) module"/>
    <property type="match status" value="1"/>
</dbReference>
<evidence type="ECO:0008006" key="3">
    <source>
        <dbReference type="Google" id="ProtNLM"/>
    </source>
</evidence>
<dbReference type="Gene3D" id="2.40.30.10">
    <property type="entry name" value="Translation factors"/>
    <property type="match status" value="1"/>
</dbReference>
<dbReference type="InterPro" id="IPR039261">
    <property type="entry name" value="FNR_nucleotide-bd"/>
</dbReference>
<dbReference type="InterPro" id="IPR017938">
    <property type="entry name" value="Riboflavin_synthase-like_b-brl"/>
</dbReference>
<gene>
    <name evidence="1" type="ORF">BS101_11025</name>
</gene>
<dbReference type="SUPFAM" id="SSF52343">
    <property type="entry name" value="Ferredoxin reductase-like, C-terminal NADP-linked domain"/>
    <property type="match status" value="1"/>
</dbReference>
<dbReference type="RefSeq" id="WP_073538874.1">
    <property type="nucleotide sequence ID" value="NZ_CP018335.1"/>
</dbReference>
<dbReference type="EMBL" id="CP018335">
    <property type="protein sequence ID" value="APM39240.1"/>
    <property type="molecule type" value="Genomic_DNA"/>
</dbReference>
<dbReference type="PANTHER" id="PTHR43513:SF3">
    <property type="entry name" value="DIHYDROOROTATE DEHYDROGENASE B (NAD(+)), ELECTRON TRANSFER SUBUNIT-RELATED"/>
    <property type="match status" value="1"/>
</dbReference>
<dbReference type="OrthoDB" id="1704963at2"/>
<organism evidence="1 2">
    <name type="scientific">Clostridium kluyveri</name>
    <dbReference type="NCBI Taxonomy" id="1534"/>
    <lineage>
        <taxon>Bacteria</taxon>
        <taxon>Bacillati</taxon>
        <taxon>Bacillota</taxon>
        <taxon>Clostridia</taxon>
        <taxon>Eubacteriales</taxon>
        <taxon>Clostridiaceae</taxon>
        <taxon>Clostridium</taxon>
    </lineage>
</organism>
<dbReference type="CDD" id="cd06192">
    <property type="entry name" value="DHOD_e_trans_like"/>
    <property type="match status" value="1"/>
</dbReference>
<sequence length="326" mass="36880">MYCIDAGSIYCPCHLAETLNCVACSQLSGEKFCQCKNWHGICIYEQCMSNGNKVKKLRETYTSYILKKEVPQDDLCIFTLKAPEDLVKELTYPGSFVFMRGEESINYYDVPISIMEANTDEIFLKVAIKLIGIKTKKLFQLNKNRKILLRGPFSNGIMGLSNIYNAKGGTSLIIARGIGISPSISVMKNLHCNNNKIISILDTQFENNFAREYFEEYSSKTIHCSILDDGNITEEFKSILKEIMDDENINIIHCGGSDTLTYKIIQLVDKSINFSCCNNAKMNCGEGICSSCTNSCGNNGIKRLCKIQMDPRDLFKNKELYRRSFQ</sequence>
<proteinExistence type="predicted"/>
<evidence type="ECO:0000313" key="2">
    <source>
        <dbReference type="Proteomes" id="UP000184604"/>
    </source>
</evidence>
<dbReference type="InterPro" id="IPR050353">
    <property type="entry name" value="PyrK_electron_transfer"/>
</dbReference>
<dbReference type="NCBIfam" id="NF004470">
    <property type="entry name" value="PRK05802.1"/>
    <property type="match status" value="1"/>
</dbReference>
<dbReference type="Proteomes" id="UP000184604">
    <property type="component" value="Chromosome"/>
</dbReference>
<dbReference type="PANTHER" id="PTHR43513">
    <property type="entry name" value="DIHYDROOROTATE DEHYDROGENASE B (NAD(+)), ELECTRON TRANSFER SUBUNIT"/>
    <property type="match status" value="1"/>
</dbReference>
<protein>
    <recommendedName>
        <fullName evidence="3">FAD-binding FR-type domain-containing protein</fullName>
    </recommendedName>
</protein>
<name>A0A1L5F8U8_CLOKL</name>
<reference evidence="1 2" key="1">
    <citation type="submission" date="2016-12" db="EMBL/GenBank/DDBJ databases">
        <title>Complete genome sequence of Clostridium kluyveri JZZ isolated from the pit mud of a Chinese flavor liquor-making factory.</title>
        <authorList>
            <person name="Wang Y."/>
        </authorList>
    </citation>
    <scope>NUCLEOTIDE SEQUENCE [LARGE SCALE GENOMIC DNA]</scope>
    <source>
        <strain evidence="1 2">JZZ</strain>
    </source>
</reference>
<accession>A0A1L5F8U8</accession>
<evidence type="ECO:0000313" key="1">
    <source>
        <dbReference type="EMBL" id="APM39240.1"/>
    </source>
</evidence>
<dbReference type="SUPFAM" id="SSF63380">
    <property type="entry name" value="Riboflavin synthase domain-like"/>
    <property type="match status" value="1"/>
</dbReference>